<accession>A0A0B7B8B5</accession>
<proteinExistence type="predicted"/>
<dbReference type="AlphaFoldDB" id="A0A0B7B8B5"/>
<name>A0A0B7B8B5_9EUPU</name>
<protein>
    <submittedName>
        <fullName evidence="1">Uncharacterized protein</fullName>
    </submittedName>
</protein>
<gene>
    <name evidence="1" type="primary">ORF171716</name>
</gene>
<reference evidence="1" key="1">
    <citation type="submission" date="2014-12" db="EMBL/GenBank/DDBJ databases">
        <title>Insight into the proteome of Arion vulgaris.</title>
        <authorList>
            <person name="Aradska J."/>
            <person name="Bulat T."/>
            <person name="Smidak R."/>
            <person name="Sarate P."/>
            <person name="Gangsoo J."/>
            <person name="Sialana F."/>
            <person name="Bilban M."/>
            <person name="Lubec G."/>
        </authorList>
    </citation>
    <scope>NUCLEOTIDE SEQUENCE</scope>
    <source>
        <tissue evidence="1">Skin</tissue>
    </source>
</reference>
<evidence type="ECO:0000313" key="1">
    <source>
        <dbReference type="EMBL" id="CEK89564.1"/>
    </source>
</evidence>
<dbReference type="EMBL" id="HACG01042699">
    <property type="protein sequence ID" value="CEK89564.1"/>
    <property type="molecule type" value="Transcribed_RNA"/>
</dbReference>
<sequence length="56" mass="6528">MCTFRNMITVFNKSVCLSESKTQQIQNIQSTHMFNNSVQDSTYITVNFFAREVCLE</sequence>
<organism evidence="1">
    <name type="scientific">Arion vulgaris</name>
    <dbReference type="NCBI Taxonomy" id="1028688"/>
    <lineage>
        <taxon>Eukaryota</taxon>
        <taxon>Metazoa</taxon>
        <taxon>Spiralia</taxon>
        <taxon>Lophotrochozoa</taxon>
        <taxon>Mollusca</taxon>
        <taxon>Gastropoda</taxon>
        <taxon>Heterobranchia</taxon>
        <taxon>Euthyneura</taxon>
        <taxon>Panpulmonata</taxon>
        <taxon>Eupulmonata</taxon>
        <taxon>Stylommatophora</taxon>
        <taxon>Helicina</taxon>
        <taxon>Arionoidea</taxon>
        <taxon>Arionidae</taxon>
        <taxon>Arion</taxon>
    </lineage>
</organism>